<proteinExistence type="predicted"/>
<gene>
    <name evidence="2" type="ORF">J3R30DRAFT_1353424</name>
</gene>
<feature type="region of interest" description="Disordered" evidence="1">
    <location>
        <begin position="1029"/>
        <end position="1048"/>
    </location>
</feature>
<feature type="compositionally biased region" description="Basic residues" evidence="1">
    <location>
        <begin position="696"/>
        <end position="706"/>
    </location>
</feature>
<feature type="compositionally biased region" description="Basic residues" evidence="1">
    <location>
        <begin position="561"/>
        <end position="572"/>
    </location>
</feature>
<feature type="compositionally biased region" description="Basic and acidic residues" evidence="1">
    <location>
        <begin position="1029"/>
        <end position="1039"/>
    </location>
</feature>
<comment type="caution">
    <text evidence="2">The sequence shown here is derived from an EMBL/GenBank/DDBJ whole genome shotgun (WGS) entry which is preliminary data.</text>
</comment>
<dbReference type="GO" id="GO:0005634">
    <property type="term" value="C:nucleus"/>
    <property type="evidence" value="ECO:0007669"/>
    <property type="project" value="InterPro"/>
</dbReference>
<feature type="compositionally biased region" description="Basic and acidic residues" evidence="1">
    <location>
        <begin position="658"/>
        <end position="679"/>
    </location>
</feature>
<feature type="compositionally biased region" description="Polar residues" evidence="1">
    <location>
        <begin position="980"/>
        <end position="993"/>
    </location>
</feature>
<sequence>MGFDHKTGLQQHSLITPSASPPSRSHSFSSKPPTNAIASSKNIPSSGSSVRSRSRFSSTPVSTLETPDIPTLRSQSTSRLLSVWSTLADRYSLRVDEDDIVDIRTGQLVKDRGVVRGLNGKWDFGRFAAADGDGGDDQIEDDDGGRETEGAEEESDDELDSFADIDHQQQVQFENVEAGIGVPVNPFMAFSNLTARATHAIDPTNDEDDAADLRAFLEAERLRKETQGDIEEQDGTSSGELRMEDDGSEFMTELDTETEAGFTTEGEHFSEFDEVRIADEEPARKQSLIVQEGEGSEDELEIWDASDFDIILSSDNAPEISYPRSPSSRLTASSHTHLFTPPNSSTYSESYTDIIEPLVSSPPTHSKIRSKSRPRASDEQRQKAIRKPLTPSPPSSLPSASSPFVGSSKIPRLDLSRLSNLRRGRSQSRSPSKPVQRDNEDPKGTPTVEAPERLYRSAKPELSELRSVASSSSNSLTSIREATGTPSSSKTNVRNSGNSKGKGKGRAGTYNTGESLPVARIKPNTIDVKGKGKAREIIEIGDLSDELSVEFVLPPLSPRKNSAKAKGKKRARSSGASWSSKEEERENSQQVGGNMIAEQRKVKPMGSPTKKGRYTVLSESESEEVLYHTKSVPSTVNLPLSSPSKSSFHKASRNTPFEQRRRDDSFHRQKRESNARMHEDENDESFYLRPGDGSKSRARTNSHRHRVMTDQLSDSNSDQLGHPSAVDDYPMHPQSISRHDYAYCSRDSSIADSGHSDSMLLPRRAASQLQMQKTLEGRAKDIISNAIQGLYSLLTPEGMTALQGQIQEKGSMSSSYRHRISQSSPIRDIDTMVYTPQRASGHRHDPDASITSSSRSLPLKANSSFLYSTPTSHRNRQNRQSQSYNNPNYSRGTLPPSSPRSESDDEHGHNDFDASDELNFNVDEQRTSSSPVIIHSSPVRPRECSGPNNLHDLPNSRPRASSIVQRSRSRGRRVSFKEIASQTQSKTGETQRTLSREISVDDPELEVYQKGRRVEVDSINSDHELEVGDEHIREGNETRRRVRPQSRRRSVVSLIERAPSASAFTRRY</sequence>
<name>A0A9W9AL46_9AGAR</name>
<feature type="region of interest" description="Disordered" evidence="1">
    <location>
        <begin position="224"/>
        <end position="247"/>
    </location>
</feature>
<feature type="region of interest" description="Disordered" evidence="1">
    <location>
        <begin position="129"/>
        <end position="158"/>
    </location>
</feature>
<feature type="compositionally biased region" description="Acidic residues" evidence="1">
    <location>
        <begin position="133"/>
        <end position="158"/>
    </location>
</feature>
<feature type="compositionally biased region" description="Low complexity" evidence="1">
    <location>
        <begin position="465"/>
        <end position="478"/>
    </location>
</feature>
<evidence type="ECO:0000313" key="3">
    <source>
        <dbReference type="Proteomes" id="UP001150266"/>
    </source>
</evidence>
<feature type="region of interest" description="Disordered" evidence="1">
    <location>
        <begin position="553"/>
        <end position="729"/>
    </location>
</feature>
<feature type="compositionally biased region" description="Polar residues" evidence="1">
    <location>
        <begin position="710"/>
        <end position="719"/>
    </location>
</feature>
<feature type="region of interest" description="Disordered" evidence="1">
    <location>
        <begin position="1"/>
        <end position="72"/>
    </location>
</feature>
<feature type="compositionally biased region" description="Low complexity" evidence="1">
    <location>
        <begin position="878"/>
        <end position="891"/>
    </location>
</feature>
<feature type="region of interest" description="Disordered" evidence="1">
    <location>
        <begin position="316"/>
        <end position="533"/>
    </location>
</feature>
<feature type="compositionally biased region" description="Polar residues" evidence="1">
    <location>
        <begin position="324"/>
        <end position="351"/>
    </location>
</feature>
<feature type="compositionally biased region" description="Polar residues" evidence="1">
    <location>
        <begin position="849"/>
        <end position="872"/>
    </location>
</feature>
<organism evidence="2 3">
    <name type="scientific">Lentinula aciculospora</name>
    <dbReference type="NCBI Taxonomy" id="153920"/>
    <lineage>
        <taxon>Eukaryota</taxon>
        <taxon>Fungi</taxon>
        <taxon>Dikarya</taxon>
        <taxon>Basidiomycota</taxon>
        <taxon>Agaricomycotina</taxon>
        <taxon>Agaricomycetes</taxon>
        <taxon>Agaricomycetidae</taxon>
        <taxon>Agaricales</taxon>
        <taxon>Marasmiineae</taxon>
        <taxon>Omphalotaceae</taxon>
        <taxon>Lentinula</taxon>
    </lineage>
</organism>
<feature type="compositionally biased region" description="Basic and acidic residues" evidence="1">
    <location>
        <begin position="265"/>
        <end position="284"/>
    </location>
</feature>
<feature type="compositionally biased region" description="Low complexity" evidence="1">
    <location>
        <begin position="44"/>
        <end position="63"/>
    </location>
</feature>
<dbReference type="Proteomes" id="UP001150266">
    <property type="component" value="Unassembled WGS sequence"/>
</dbReference>
<dbReference type="InterPro" id="IPR018465">
    <property type="entry name" value="Scm3/HJURP"/>
</dbReference>
<dbReference type="Pfam" id="PF10384">
    <property type="entry name" value="Scm3"/>
    <property type="match status" value="1"/>
</dbReference>
<reference evidence="2" key="1">
    <citation type="submission" date="2022-08" db="EMBL/GenBank/DDBJ databases">
        <title>A Global Phylogenomic Analysis of the Shiitake Genus Lentinula.</title>
        <authorList>
            <consortium name="DOE Joint Genome Institute"/>
            <person name="Sierra-Patev S."/>
            <person name="Min B."/>
            <person name="Naranjo-Ortiz M."/>
            <person name="Looney B."/>
            <person name="Konkel Z."/>
            <person name="Slot J.C."/>
            <person name="Sakamoto Y."/>
            <person name="Steenwyk J.L."/>
            <person name="Rokas A."/>
            <person name="Carro J."/>
            <person name="Camarero S."/>
            <person name="Ferreira P."/>
            <person name="Molpeceres G."/>
            <person name="Ruiz-Duenas F.J."/>
            <person name="Serrano A."/>
            <person name="Henrissat B."/>
            <person name="Drula E."/>
            <person name="Hughes K.W."/>
            <person name="Mata J.L."/>
            <person name="Ishikawa N.K."/>
            <person name="Vargas-Isla R."/>
            <person name="Ushijima S."/>
            <person name="Smith C.A."/>
            <person name="Ahrendt S."/>
            <person name="Andreopoulos W."/>
            <person name="He G."/>
            <person name="Labutti K."/>
            <person name="Lipzen A."/>
            <person name="Ng V."/>
            <person name="Riley R."/>
            <person name="Sandor L."/>
            <person name="Barry K."/>
            <person name="Martinez A.T."/>
            <person name="Xiao Y."/>
            <person name="Gibbons J.G."/>
            <person name="Terashima K."/>
            <person name="Grigoriev I.V."/>
            <person name="Hibbett D.S."/>
        </authorList>
    </citation>
    <scope>NUCLEOTIDE SEQUENCE</scope>
    <source>
        <strain evidence="2">JLM2183</strain>
    </source>
</reference>
<dbReference type="EMBL" id="JAOTPV010000003">
    <property type="protein sequence ID" value="KAJ4485409.1"/>
    <property type="molecule type" value="Genomic_DNA"/>
</dbReference>
<feature type="compositionally biased region" description="Low complexity" evidence="1">
    <location>
        <begin position="17"/>
        <end position="33"/>
    </location>
</feature>
<feature type="region of interest" description="Disordered" evidence="1">
    <location>
        <begin position="261"/>
        <end position="300"/>
    </location>
</feature>
<evidence type="ECO:0000313" key="2">
    <source>
        <dbReference type="EMBL" id="KAJ4485409.1"/>
    </source>
</evidence>
<feature type="compositionally biased region" description="Polar residues" evidence="1">
    <location>
        <begin position="484"/>
        <end position="494"/>
    </location>
</feature>
<feature type="compositionally biased region" description="Low complexity" evidence="1">
    <location>
        <begin position="928"/>
        <end position="939"/>
    </location>
</feature>
<accession>A0A9W9AL46</accession>
<evidence type="ECO:0000256" key="1">
    <source>
        <dbReference type="SAM" id="MobiDB-lite"/>
    </source>
</evidence>
<dbReference type="GO" id="GO:0042393">
    <property type="term" value="F:histone binding"/>
    <property type="evidence" value="ECO:0007669"/>
    <property type="project" value="InterPro"/>
</dbReference>
<keyword evidence="3" id="KW-1185">Reference proteome</keyword>
<dbReference type="AlphaFoldDB" id="A0A9W9AL46"/>
<protein>
    <submittedName>
        <fullName evidence="2">Uncharacterized protein</fullName>
    </submittedName>
</protein>
<feature type="region of interest" description="Disordered" evidence="1">
    <location>
        <begin position="809"/>
        <end position="993"/>
    </location>
</feature>
<feature type="compositionally biased region" description="Basic and acidic residues" evidence="1">
    <location>
        <begin position="450"/>
        <end position="464"/>
    </location>
</feature>
<dbReference type="OrthoDB" id="2420608at2759"/>